<dbReference type="Proteomes" id="UP000663844">
    <property type="component" value="Unassembled WGS sequence"/>
</dbReference>
<dbReference type="EMBL" id="CAJOAZ010015478">
    <property type="protein sequence ID" value="CAF4293696.1"/>
    <property type="molecule type" value="Genomic_DNA"/>
</dbReference>
<proteinExistence type="predicted"/>
<gene>
    <name evidence="1" type="ORF">OXD698_LOCUS45713</name>
</gene>
<dbReference type="AlphaFoldDB" id="A0A820HHR0"/>
<comment type="caution">
    <text evidence="1">The sequence shown here is derived from an EMBL/GenBank/DDBJ whole genome shotgun (WGS) entry which is preliminary data.</text>
</comment>
<evidence type="ECO:0000313" key="2">
    <source>
        <dbReference type="Proteomes" id="UP000663844"/>
    </source>
</evidence>
<accession>A0A820HHR0</accession>
<feature type="non-terminal residue" evidence="1">
    <location>
        <position position="70"/>
    </location>
</feature>
<reference evidence="1" key="1">
    <citation type="submission" date="2021-02" db="EMBL/GenBank/DDBJ databases">
        <authorList>
            <person name="Nowell W R."/>
        </authorList>
    </citation>
    <scope>NUCLEOTIDE SEQUENCE</scope>
</reference>
<evidence type="ECO:0000313" key="1">
    <source>
        <dbReference type="EMBL" id="CAF4293696.1"/>
    </source>
</evidence>
<protein>
    <submittedName>
        <fullName evidence="1">Uncharacterized protein</fullName>
    </submittedName>
</protein>
<sequence length="70" mass="7973">MNLSILSKYSQSPYMIIGLDLLNELSGDENLMVIKQIFKNINDIEDFIVKHTNNEKFVIIISGNLSSDQL</sequence>
<organism evidence="1 2">
    <name type="scientific">Adineta steineri</name>
    <dbReference type="NCBI Taxonomy" id="433720"/>
    <lineage>
        <taxon>Eukaryota</taxon>
        <taxon>Metazoa</taxon>
        <taxon>Spiralia</taxon>
        <taxon>Gnathifera</taxon>
        <taxon>Rotifera</taxon>
        <taxon>Eurotatoria</taxon>
        <taxon>Bdelloidea</taxon>
        <taxon>Adinetida</taxon>
        <taxon>Adinetidae</taxon>
        <taxon>Adineta</taxon>
    </lineage>
</organism>
<name>A0A820HHR0_9BILA</name>